<dbReference type="STRING" id="288705.RSal33209_0185"/>
<dbReference type="PRINTS" id="PR00039">
    <property type="entry name" value="HTHLYSR"/>
</dbReference>
<accession>A9WLI1</accession>
<dbReference type="SUPFAM" id="SSF53850">
    <property type="entry name" value="Periplasmic binding protein-like II"/>
    <property type="match status" value="1"/>
</dbReference>
<dbReference type="InterPro" id="IPR000847">
    <property type="entry name" value="LysR_HTH_N"/>
</dbReference>
<name>A9WLI1_RENSM</name>
<protein>
    <submittedName>
        <fullName evidence="6">Transcriptional regulator, LysR family</fullName>
    </submittedName>
</protein>
<evidence type="ECO:0000256" key="4">
    <source>
        <dbReference type="ARBA" id="ARBA00023163"/>
    </source>
</evidence>
<reference evidence="7" key="1">
    <citation type="journal article" date="2008" name="J. Bacteriol.">
        <title>Genome sequence of the fish pathogen Renibacterium salmoninarum suggests reductive evolution away from an environmental Arthrobacter ancestor.</title>
        <authorList>
            <person name="Wiens G.D."/>
            <person name="Rockey D.D."/>
            <person name="Wu Z."/>
            <person name="Chang J."/>
            <person name="Levy R."/>
            <person name="Crane S."/>
            <person name="Chen D.S."/>
            <person name="Capri G.R."/>
            <person name="Burnett J.R."/>
            <person name="Sudheesh P.S."/>
            <person name="Schipma M.J."/>
            <person name="Burd H."/>
            <person name="Bhattacharyya A."/>
            <person name="Rhodes L.D."/>
            <person name="Kaul R."/>
            <person name="Strom M.S."/>
        </authorList>
    </citation>
    <scope>NUCLEOTIDE SEQUENCE [LARGE SCALE GENOMIC DNA]</scope>
    <source>
        <strain evidence="7">ATCC 33209 / DSM 20767 / JCM 11484 / NBRC 15589 / NCIMB 2235</strain>
    </source>
</reference>
<dbReference type="PROSITE" id="PS50931">
    <property type="entry name" value="HTH_LYSR"/>
    <property type="match status" value="1"/>
</dbReference>
<evidence type="ECO:0000313" key="6">
    <source>
        <dbReference type="EMBL" id="ABY21941.1"/>
    </source>
</evidence>
<keyword evidence="2" id="KW-0805">Transcription regulation</keyword>
<evidence type="ECO:0000256" key="3">
    <source>
        <dbReference type="ARBA" id="ARBA00023125"/>
    </source>
</evidence>
<keyword evidence="7" id="KW-1185">Reference proteome</keyword>
<dbReference type="GO" id="GO:0003677">
    <property type="term" value="F:DNA binding"/>
    <property type="evidence" value="ECO:0007669"/>
    <property type="project" value="UniProtKB-KW"/>
</dbReference>
<dbReference type="SUPFAM" id="SSF46785">
    <property type="entry name" value="Winged helix' DNA-binding domain"/>
    <property type="match status" value="1"/>
</dbReference>
<evidence type="ECO:0000313" key="7">
    <source>
        <dbReference type="Proteomes" id="UP000002007"/>
    </source>
</evidence>
<dbReference type="Pfam" id="PF03466">
    <property type="entry name" value="LysR_substrate"/>
    <property type="match status" value="1"/>
</dbReference>
<feature type="domain" description="HTH lysR-type" evidence="5">
    <location>
        <begin position="12"/>
        <end position="69"/>
    </location>
</feature>
<dbReference type="KEGG" id="rsa:RSal33209_0185"/>
<dbReference type="InterPro" id="IPR005119">
    <property type="entry name" value="LysR_subst-bd"/>
</dbReference>
<dbReference type="PANTHER" id="PTHR30346">
    <property type="entry name" value="TRANSCRIPTIONAL DUAL REGULATOR HCAR-RELATED"/>
    <property type="match status" value="1"/>
</dbReference>
<dbReference type="FunFam" id="1.10.10.10:FF:000001">
    <property type="entry name" value="LysR family transcriptional regulator"/>
    <property type="match status" value="1"/>
</dbReference>
<evidence type="ECO:0000256" key="1">
    <source>
        <dbReference type="ARBA" id="ARBA00009437"/>
    </source>
</evidence>
<gene>
    <name evidence="6" type="ordered locus">RSal33209_0185</name>
</gene>
<dbReference type="CDD" id="cd05466">
    <property type="entry name" value="PBP2_LTTR_substrate"/>
    <property type="match status" value="1"/>
</dbReference>
<organism evidence="6 7">
    <name type="scientific">Renibacterium salmoninarum (strain ATCC 33209 / DSM 20767 / JCM 11484 / NBRC 15589 / NCIMB 2235)</name>
    <dbReference type="NCBI Taxonomy" id="288705"/>
    <lineage>
        <taxon>Bacteria</taxon>
        <taxon>Bacillati</taxon>
        <taxon>Actinomycetota</taxon>
        <taxon>Actinomycetes</taxon>
        <taxon>Micrococcales</taxon>
        <taxon>Micrococcaceae</taxon>
        <taxon>Renibacterium</taxon>
    </lineage>
</organism>
<evidence type="ECO:0000259" key="5">
    <source>
        <dbReference type="PROSITE" id="PS50931"/>
    </source>
</evidence>
<dbReference type="RefSeq" id="WP_012243649.1">
    <property type="nucleotide sequence ID" value="NC_010168.1"/>
</dbReference>
<dbReference type="HOGENOM" id="CLU_039613_6_4_11"/>
<evidence type="ECO:0000256" key="2">
    <source>
        <dbReference type="ARBA" id="ARBA00023015"/>
    </source>
</evidence>
<dbReference type="Proteomes" id="UP000002007">
    <property type="component" value="Chromosome"/>
</dbReference>
<dbReference type="EMBL" id="CP000910">
    <property type="protein sequence ID" value="ABY21941.1"/>
    <property type="molecule type" value="Genomic_DNA"/>
</dbReference>
<dbReference type="PANTHER" id="PTHR30346:SF0">
    <property type="entry name" value="HCA OPERON TRANSCRIPTIONAL ACTIVATOR HCAR"/>
    <property type="match status" value="1"/>
</dbReference>
<dbReference type="Pfam" id="PF00126">
    <property type="entry name" value="HTH_1"/>
    <property type="match status" value="1"/>
</dbReference>
<dbReference type="GO" id="GO:0032993">
    <property type="term" value="C:protein-DNA complex"/>
    <property type="evidence" value="ECO:0007669"/>
    <property type="project" value="TreeGrafter"/>
</dbReference>
<dbReference type="InterPro" id="IPR036388">
    <property type="entry name" value="WH-like_DNA-bd_sf"/>
</dbReference>
<proteinExistence type="inferred from homology"/>
<dbReference type="InterPro" id="IPR036390">
    <property type="entry name" value="WH_DNA-bd_sf"/>
</dbReference>
<sequence length="312" mass="34467">MAQFGQVLFPLMELFHLRYFVAVAEQLSFSKAARTLHMATSPLSQRVRDLERELGTVLFERDSRSVSLSASGAALLPLAQEVIRKFDDIPLRLNSAANPEQISYCIGVAPWLHPSIRSTLADFGLQVADHYQLNRWSAGSRELLTAVHQGKFAFALVHLPAQMPGISSHEIFREELGAVLPARQFIGRDSVSLTDLVDFTYIKTAKGTQPTYYDQLEVRMSAAGVHKRAVLSSGDFASPAEVVSNGNSFSLTILDQDISANSRNAEEVIALPFSDFNPELATGIIWRTDRAEEGSDLFELITALREAFAESH</sequence>
<dbReference type="Gene3D" id="3.40.190.10">
    <property type="entry name" value="Periplasmic binding protein-like II"/>
    <property type="match status" value="2"/>
</dbReference>
<keyword evidence="4" id="KW-0804">Transcription</keyword>
<keyword evidence="3" id="KW-0238">DNA-binding</keyword>
<dbReference type="eggNOG" id="COG0583">
    <property type="taxonomic scope" value="Bacteria"/>
</dbReference>
<dbReference type="AlphaFoldDB" id="A9WLI1"/>
<dbReference type="Gene3D" id="1.10.10.10">
    <property type="entry name" value="Winged helix-like DNA-binding domain superfamily/Winged helix DNA-binding domain"/>
    <property type="match status" value="1"/>
</dbReference>
<dbReference type="GO" id="GO:0003700">
    <property type="term" value="F:DNA-binding transcription factor activity"/>
    <property type="evidence" value="ECO:0007669"/>
    <property type="project" value="InterPro"/>
</dbReference>
<comment type="similarity">
    <text evidence="1">Belongs to the LysR transcriptional regulatory family.</text>
</comment>